<comment type="catalytic activity">
    <reaction evidence="15">
        <text>L-seryl-[protein] + ATP = O-phospho-L-seryl-[protein] + ADP + H(+)</text>
        <dbReference type="Rhea" id="RHEA:17989"/>
        <dbReference type="Rhea" id="RHEA-COMP:9863"/>
        <dbReference type="Rhea" id="RHEA-COMP:11604"/>
        <dbReference type="ChEBI" id="CHEBI:15378"/>
        <dbReference type="ChEBI" id="CHEBI:29999"/>
        <dbReference type="ChEBI" id="CHEBI:30616"/>
        <dbReference type="ChEBI" id="CHEBI:83421"/>
        <dbReference type="ChEBI" id="CHEBI:456216"/>
        <dbReference type="EC" id="2.7.11.1"/>
    </reaction>
</comment>
<evidence type="ECO:0000256" key="11">
    <source>
        <dbReference type="ARBA" id="ARBA00023136"/>
    </source>
</evidence>
<dbReference type="GO" id="GO:0004674">
    <property type="term" value="F:protein serine/threonine kinase activity"/>
    <property type="evidence" value="ECO:0007669"/>
    <property type="project" value="UniProtKB-KW"/>
</dbReference>
<gene>
    <name evidence="19" type="ORF">CBR_g19807</name>
</gene>
<evidence type="ECO:0000256" key="4">
    <source>
        <dbReference type="ARBA" id="ARBA00022679"/>
    </source>
</evidence>
<organism evidence="19 20">
    <name type="scientific">Chara braunii</name>
    <name type="common">Braun's stonewort</name>
    <dbReference type="NCBI Taxonomy" id="69332"/>
    <lineage>
        <taxon>Eukaryota</taxon>
        <taxon>Viridiplantae</taxon>
        <taxon>Streptophyta</taxon>
        <taxon>Charophyceae</taxon>
        <taxon>Charales</taxon>
        <taxon>Characeae</taxon>
        <taxon>Chara</taxon>
    </lineage>
</organism>
<evidence type="ECO:0000256" key="16">
    <source>
        <dbReference type="PROSITE-ProRule" id="PRU10141"/>
    </source>
</evidence>
<accession>A0A388JU06</accession>
<evidence type="ECO:0000256" key="13">
    <source>
        <dbReference type="ARBA" id="ARBA00023180"/>
    </source>
</evidence>
<sequence length="516" mass="55856">MGCGLYSKPATIEDRGNPPRPGQVAGVDGGRPSEKMSSGGGREKMSSGGGREKMCSGGGGSNIVSNACASNGISVGSSNSSSTTGKKLTEKEGLQVNAVLSMTAVREMRAQEIEKMTGQFCELLGRGGFGSVYKGVIKGSNCTRWVAVKVLSSNSRQGIRELVKEIQILPNLHHRHLVSLIGYCNEATCQALVYEYIPNGTLNDHLHCRGGLAPLTWRQRLAIALDVARALSYLHLHVSPAIVHRDIKPSNVLLDNKMHAKLADFGLSKMFADDEFTHLTTDIKGTAGYLDPEYYTTQRLSEKTDIYSFGVLLMELISGKPPLGITAQRQRFDLVKWARVQLGKGNVERVLDKKVAEGTYSVEALWRLADGAMLCCEPYSANRPGIGEITRKIQEAIDLQNLSDNGQSTQGVPRQMMRAAPELHGSGERPRSADVQEEGREAEGGGGGRREERAPFCPPFSPHGGPSLPVQFPTHQGPYGGVAAGGRDRGPYNNYNHPRGREGGGQRPYEYNSAYT</sequence>
<evidence type="ECO:0000259" key="18">
    <source>
        <dbReference type="PROSITE" id="PS50011"/>
    </source>
</evidence>
<keyword evidence="5" id="KW-0812">Transmembrane</keyword>
<dbReference type="EC" id="2.7.11.1" evidence="2"/>
<keyword evidence="10" id="KW-1133">Transmembrane helix</keyword>
<feature type="compositionally biased region" description="Basic and acidic residues" evidence="17">
    <location>
        <begin position="425"/>
        <end position="454"/>
    </location>
</feature>
<feature type="compositionally biased region" description="Basic and acidic residues" evidence="17">
    <location>
        <begin position="41"/>
        <end position="54"/>
    </location>
</feature>
<dbReference type="OrthoDB" id="2013020at2759"/>
<comment type="caution">
    <text evidence="19">The sequence shown here is derived from an EMBL/GenBank/DDBJ whole genome shotgun (WGS) entry which is preliminary data.</text>
</comment>
<evidence type="ECO:0000256" key="8">
    <source>
        <dbReference type="ARBA" id="ARBA00022777"/>
    </source>
</evidence>
<evidence type="ECO:0000256" key="3">
    <source>
        <dbReference type="ARBA" id="ARBA00022527"/>
    </source>
</evidence>
<dbReference type="PROSITE" id="PS00108">
    <property type="entry name" value="PROTEIN_KINASE_ST"/>
    <property type="match status" value="1"/>
</dbReference>
<evidence type="ECO:0000256" key="15">
    <source>
        <dbReference type="ARBA" id="ARBA00048679"/>
    </source>
</evidence>
<keyword evidence="12" id="KW-0675">Receptor</keyword>
<dbReference type="PANTHER" id="PTHR48006">
    <property type="entry name" value="LEUCINE-RICH REPEAT-CONTAINING PROTEIN DDB_G0281931-RELATED"/>
    <property type="match status" value="1"/>
</dbReference>
<dbReference type="EMBL" id="BFEA01000018">
    <property type="protein sequence ID" value="GBG61275.1"/>
    <property type="molecule type" value="Genomic_DNA"/>
</dbReference>
<dbReference type="FunFam" id="1.10.510.10:FF:000287">
    <property type="entry name" value="probable LRR receptor-like serine/threonine-protein kinase RKF3"/>
    <property type="match status" value="1"/>
</dbReference>
<dbReference type="GO" id="GO:0016020">
    <property type="term" value="C:membrane"/>
    <property type="evidence" value="ECO:0007669"/>
    <property type="project" value="UniProtKB-SubCell"/>
</dbReference>
<keyword evidence="3" id="KW-0723">Serine/threonine-protein kinase</keyword>
<keyword evidence="9 16" id="KW-0067">ATP-binding</keyword>
<reference evidence="19 20" key="1">
    <citation type="journal article" date="2018" name="Cell">
        <title>The Chara Genome: Secondary Complexity and Implications for Plant Terrestrialization.</title>
        <authorList>
            <person name="Nishiyama T."/>
            <person name="Sakayama H."/>
            <person name="Vries J.D."/>
            <person name="Buschmann H."/>
            <person name="Saint-Marcoux D."/>
            <person name="Ullrich K.K."/>
            <person name="Haas F.B."/>
            <person name="Vanderstraeten L."/>
            <person name="Becker D."/>
            <person name="Lang D."/>
            <person name="Vosolsobe S."/>
            <person name="Rombauts S."/>
            <person name="Wilhelmsson P.K.I."/>
            <person name="Janitza P."/>
            <person name="Kern R."/>
            <person name="Heyl A."/>
            <person name="Rumpler F."/>
            <person name="Villalobos L.I.A.C."/>
            <person name="Clay J.M."/>
            <person name="Skokan R."/>
            <person name="Toyoda A."/>
            <person name="Suzuki Y."/>
            <person name="Kagoshima H."/>
            <person name="Schijlen E."/>
            <person name="Tajeshwar N."/>
            <person name="Catarino B."/>
            <person name="Hetherington A.J."/>
            <person name="Saltykova A."/>
            <person name="Bonnot C."/>
            <person name="Breuninger H."/>
            <person name="Symeonidi A."/>
            <person name="Radhakrishnan G.V."/>
            <person name="Van Nieuwerburgh F."/>
            <person name="Deforce D."/>
            <person name="Chang C."/>
            <person name="Karol K.G."/>
            <person name="Hedrich R."/>
            <person name="Ulvskov P."/>
            <person name="Glockner G."/>
            <person name="Delwiche C.F."/>
            <person name="Petrasek J."/>
            <person name="Van de Peer Y."/>
            <person name="Friml J."/>
            <person name="Beilby M."/>
            <person name="Dolan L."/>
            <person name="Kohara Y."/>
            <person name="Sugano S."/>
            <person name="Fujiyama A."/>
            <person name="Delaux P.-M."/>
            <person name="Quint M."/>
            <person name="TheiBen G."/>
            <person name="Hagemann M."/>
            <person name="Harholt J."/>
            <person name="Dunand C."/>
            <person name="Zachgo S."/>
            <person name="Langdale J."/>
            <person name="Maumus F."/>
            <person name="Straeten D.V.D."/>
            <person name="Gould S.B."/>
            <person name="Rensing S.A."/>
        </authorList>
    </citation>
    <scope>NUCLEOTIDE SEQUENCE [LARGE SCALE GENOMIC DNA]</scope>
    <source>
        <strain evidence="19 20">S276</strain>
    </source>
</reference>
<evidence type="ECO:0000313" key="19">
    <source>
        <dbReference type="EMBL" id="GBG61275.1"/>
    </source>
</evidence>
<proteinExistence type="predicted"/>
<dbReference type="InterPro" id="IPR001245">
    <property type="entry name" value="Ser-Thr/Tyr_kinase_cat_dom"/>
</dbReference>
<evidence type="ECO:0000256" key="2">
    <source>
        <dbReference type="ARBA" id="ARBA00012513"/>
    </source>
</evidence>
<keyword evidence="7 16" id="KW-0547">Nucleotide-binding</keyword>
<comment type="subcellular location">
    <subcellularLocation>
        <location evidence="1">Membrane</location>
        <topology evidence="1">Single-pass type I membrane protein</topology>
    </subcellularLocation>
</comment>
<evidence type="ECO:0000256" key="7">
    <source>
        <dbReference type="ARBA" id="ARBA00022741"/>
    </source>
</evidence>
<keyword evidence="13" id="KW-0325">Glycoprotein</keyword>
<dbReference type="InterPro" id="IPR008271">
    <property type="entry name" value="Ser/Thr_kinase_AS"/>
</dbReference>
<evidence type="ECO:0000256" key="12">
    <source>
        <dbReference type="ARBA" id="ARBA00023170"/>
    </source>
</evidence>
<comment type="catalytic activity">
    <reaction evidence="14">
        <text>L-threonyl-[protein] + ATP = O-phospho-L-threonyl-[protein] + ADP + H(+)</text>
        <dbReference type="Rhea" id="RHEA:46608"/>
        <dbReference type="Rhea" id="RHEA-COMP:11060"/>
        <dbReference type="Rhea" id="RHEA-COMP:11605"/>
        <dbReference type="ChEBI" id="CHEBI:15378"/>
        <dbReference type="ChEBI" id="CHEBI:30013"/>
        <dbReference type="ChEBI" id="CHEBI:30616"/>
        <dbReference type="ChEBI" id="CHEBI:61977"/>
        <dbReference type="ChEBI" id="CHEBI:456216"/>
        <dbReference type="EC" id="2.7.11.1"/>
    </reaction>
</comment>
<dbReference type="PROSITE" id="PS00107">
    <property type="entry name" value="PROTEIN_KINASE_ATP"/>
    <property type="match status" value="1"/>
</dbReference>
<evidence type="ECO:0000256" key="17">
    <source>
        <dbReference type="SAM" id="MobiDB-lite"/>
    </source>
</evidence>
<keyword evidence="8" id="KW-0418">Kinase</keyword>
<protein>
    <recommendedName>
        <fullName evidence="2">non-specific serine/threonine protein kinase</fullName>
        <ecNumber evidence="2">2.7.11.1</ecNumber>
    </recommendedName>
</protein>
<feature type="domain" description="Protein kinase" evidence="18">
    <location>
        <begin position="118"/>
        <end position="397"/>
    </location>
</feature>
<dbReference type="SMART" id="SM00220">
    <property type="entry name" value="S_TKc"/>
    <property type="match status" value="1"/>
</dbReference>
<dbReference type="InterPro" id="IPR000719">
    <property type="entry name" value="Prot_kinase_dom"/>
</dbReference>
<dbReference type="SUPFAM" id="SSF56112">
    <property type="entry name" value="Protein kinase-like (PK-like)"/>
    <property type="match status" value="1"/>
</dbReference>
<dbReference type="InterPro" id="IPR011009">
    <property type="entry name" value="Kinase-like_dom_sf"/>
</dbReference>
<dbReference type="STRING" id="69332.A0A388JU06"/>
<dbReference type="FunFam" id="3.30.200.20:FF:000039">
    <property type="entry name" value="receptor-like protein kinase FERONIA"/>
    <property type="match status" value="1"/>
</dbReference>
<feature type="region of interest" description="Disordered" evidence="17">
    <location>
        <begin position="419"/>
        <end position="516"/>
    </location>
</feature>
<evidence type="ECO:0000256" key="10">
    <source>
        <dbReference type="ARBA" id="ARBA00022989"/>
    </source>
</evidence>
<feature type="binding site" evidence="16">
    <location>
        <position position="149"/>
    </location>
    <ligand>
        <name>ATP</name>
        <dbReference type="ChEBI" id="CHEBI:30616"/>
    </ligand>
</feature>
<dbReference type="PROSITE" id="PS50011">
    <property type="entry name" value="PROTEIN_KINASE_DOM"/>
    <property type="match status" value="1"/>
</dbReference>
<evidence type="ECO:0000256" key="9">
    <source>
        <dbReference type="ARBA" id="ARBA00022840"/>
    </source>
</evidence>
<dbReference type="CDD" id="cd14066">
    <property type="entry name" value="STKc_IRAK"/>
    <property type="match status" value="1"/>
</dbReference>
<name>A0A388JU06_CHABU</name>
<evidence type="ECO:0000256" key="1">
    <source>
        <dbReference type="ARBA" id="ARBA00004479"/>
    </source>
</evidence>
<dbReference type="Pfam" id="PF07714">
    <property type="entry name" value="PK_Tyr_Ser-Thr"/>
    <property type="match status" value="1"/>
</dbReference>
<dbReference type="Gene3D" id="3.30.200.20">
    <property type="entry name" value="Phosphorylase Kinase, domain 1"/>
    <property type="match status" value="1"/>
</dbReference>
<dbReference type="Proteomes" id="UP000265515">
    <property type="component" value="Unassembled WGS sequence"/>
</dbReference>
<evidence type="ECO:0000256" key="14">
    <source>
        <dbReference type="ARBA" id="ARBA00047899"/>
    </source>
</evidence>
<feature type="region of interest" description="Disordered" evidence="17">
    <location>
        <begin position="1"/>
        <end position="56"/>
    </location>
</feature>
<dbReference type="AlphaFoldDB" id="A0A388JU06"/>
<dbReference type="InterPro" id="IPR017441">
    <property type="entry name" value="Protein_kinase_ATP_BS"/>
</dbReference>
<dbReference type="Gramene" id="GBG61275">
    <property type="protein sequence ID" value="GBG61275"/>
    <property type="gene ID" value="CBR_g19807"/>
</dbReference>
<dbReference type="InterPro" id="IPR051824">
    <property type="entry name" value="LRR_Rcpt-Like_S/T_Kinase"/>
</dbReference>
<dbReference type="GO" id="GO:0005524">
    <property type="term" value="F:ATP binding"/>
    <property type="evidence" value="ECO:0007669"/>
    <property type="project" value="UniProtKB-UniRule"/>
</dbReference>
<keyword evidence="4" id="KW-0808">Transferase</keyword>
<evidence type="ECO:0000313" key="20">
    <source>
        <dbReference type="Proteomes" id="UP000265515"/>
    </source>
</evidence>
<keyword evidence="6" id="KW-0732">Signal</keyword>
<evidence type="ECO:0000256" key="6">
    <source>
        <dbReference type="ARBA" id="ARBA00022729"/>
    </source>
</evidence>
<evidence type="ECO:0000256" key="5">
    <source>
        <dbReference type="ARBA" id="ARBA00022692"/>
    </source>
</evidence>
<dbReference type="Gene3D" id="1.10.510.10">
    <property type="entry name" value="Transferase(Phosphotransferase) domain 1"/>
    <property type="match status" value="1"/>
</dbReference>
<keyword evidence="11" id="KW-0472">Membrane</keyword>
<keyword evidence="20" id="KW-1185">Reference proteome</keyword>
<dbReference type="PANTHER" id="PTHR48006:SF102">
    <property type="entry name" value="LEUCINE-RICH REPEAT-CONTAINING PROTEIN DDB_G0281931-RELATED"/>
    <property type="match status" value="1"/>
</dbReference>